<feature type="region of interest" description="Disordered" evidence="2">
    <location>
        <begin position="1"/>
        <end position="34"/>
    </location>
</feature>
<keyword evidence="1" id="KW-0175">Coiled coil</keyword>
<organism evidence="3 4">
    <name type="scientific">Streptomyces odorifer</name>
    <dbReference type="NCBI Taxonomy" id="53450"/>
    <lineage>
        <taxon>Bacteria</taxon>
        <taxon>Bacillati</taxon>
        <taxon>Actinomycetota</taxon>
        <taxon>Actinomycetes</taxon>
        <taxon>Kitasatosporales</taxon>
        <taxon>Streptomycetaceae</taxon>
        <taxon>Streptomyces</taxon>
        <taxon>Streptomyces albidoflavus group</taxon>
    </lineage>
</organism>
<reference evidence="3 4" key="1">
    <citation type="submission" date="2020-03" db="EMBL/GenBank/DDBJ databases">
        <title>Complete genome sequence of sixteen Streptomyces strains facilitates identification of candidate genes involved in plant growth-promotion in grain legumes and cereals.</title>
        <authorList>
            <person name="Gopalakrishnan S."/>
            <person name="Thakur V."/>
            <person name="Saxena R."/>
            <person name="Vadlamudi S."/>
            <person name="Purohit S."/>
            <person name="Kumar V."/>
            <person name="Rathore A."/>
            <person name="Chitikineni A."/>
            <person name="Varshney R.K."/>
        </authorList>
    </citation>
    <scope>NUCLEOTIDE SEQUENCE [LARGE SCALE GENOMIC DNA]</scope>
    <source>
        <strain evidence="3 4">KAI-180</strain>
    </source>
</reference>
<dbReference type="EMBL" id="JAANNT010000004">
    <property type="protein sequence ID" value="NUV28341.1"/>
    <property type="molecule type" value="Genomic_DNA"/>
</dbReference>
<feature type="region of interest" description="Disordered" evidence="2">
    <location>
        <begin position="538"/>
        <end position="570"/>
    </location>
</feature>
<feature type="coiled-coil region" evidence="1">
    <location>
        <begin position="1046"/>
        <end position="1077"/>
    </location>
</feature>
<name>A0A7Y6C7B4_9ACTN</name>
<sequence>MTGATARHGPDGHPDRPPVPPQRQAPRDPLPELVARLRGAGLDVDAEHLLDALWLAARTGAPAPAPADPPAAGTERETPQEAAAQDRPGPGASRTGPAVEPFGRPTAPPGPAGEPAAEARVPLHTRPSTATVADGPSAGALPVGVPAAAVLASPLRLQRALRPLQAYRTGAAPRRQVLDEAATAELTARAGGLVLPVFRPVNRREALLQLVLDASGSMRVWQRLFDELREVFGGLGAFRDLHVRYLHATDDGRAAVSRSPRRDGAPLHSTDRLVDATGRRVTLLVSDCAGPLWHSGAAHRTLHRLAGQGPVAVLQPLPQRLWPRTRLQVTFGDLRRGQGVSGAGLLKVVSDGPPPPPGARPVPVLPPTAAALGSWARLLSGTGPVRTPGAVGWVSAAQEPARPVRARRTLTPLQLVSRFRSTASPAAGRLAVCLAAAPLNLPVMQLVQRTMLPDSGPAELAEVLLSGLLVRADEPGTGDGEQEQWYDFVPGVRQALLGPLGRDEAMLVLKHCSEYIEQRFGKGGPNFPALAYAQLGRSTATGPLPDTGRPARPGRAPGTVTGEAGEENAPTVPQPFAEVAADVLERFMTVPLHHTDPSPAPDGADHPVLGAAATLTRRYEEEGMVQYLMDAVQLLRGAAENSQGPPRSALWARYAREALRLWRVQGGRDLLTAAREAAERATAEDAGGRTGHRDILAATLHATAEDRRRRGDRHEALDLLRRADREYAVACAAPGLGPDQALRLTLARVRALETQWRLGGDSSLLQAAVGMLEAFTDIWPDQHRRPATLALAHGRTLLRLAGTGPPGGQARAHARQAARALRTVVDAEAAGNDAGALEPAEREAALLDLADALLRAGPEYHQEAADRVEAALGAIPPPSARRRSALLTRAGRVHTARYEESGDPAELVRAAARFEEAAPGIPRDAPAHAALLAEWGEALLRRALLGDGTREERLERVVAAVRVLRGCRAETPRGDRAFSHRLVLLGRGLMARHRLTGDRVDLREGEHLLGLAAQEAAGPLESARCLLEVGQARFEAAQTLGRPARLDEAADAFRAAADAARRAREEADSERAAAESATLGAQAEHWRGMTYEAAGRPRAAREAYGAAHRAWGLLPPGTQPTVEPTPRQTAQRLAELA</sequence>
<gene>
    <name evidence="3" type="ORF">G6W59_08320</name>
</gene>
<comment type="caution">
    <text evidence="3">The sequence shown here is derived from an EMBL/GenBank/DDBJ whole genome shotgun (WGS) entry which is preliminary data.</text>
</comment>
<dbReference type="AlphaFoldDB" id="A0A7Y6C7B4"/>
<evidence type="ECO:0000256" key="2">
    <source>
        <dbReference type="SAM" id="MobiDB-lite"/>
    </source>
</evidence>
<evidence type="ECO:0000256" key="1">
    <source>
        <dbReference type="SAM" id="Coils"/>
    </source>
</evidence>
<keyword evidence="4" id="KW-1185">Reference proteome</keyword>
<protein>
    <recommendedName>
        <fullName evidence="5">Metallophosphoesterase</fullName>
    </recommendedName>
</protein>
<dbReference type="InterPro" id="IPR047738">
    <property type="entry name" value="SAV_2336-like_N"/>
</dbReference>
<evidence type="ECO:0000313" key="3">
    <source>
        <dbReference type="EMBL" id="NUV28341.1"/>
    </source>
</evidence>
<dbReference type="NCBIfam" id="NF041121">
    <property type="entry name" value="SAV_2336_NTERM"/>
    <property type="match status" value="1"/>
</dbReference>
<evidence type="ECO:0008006" key="5">
    <source>
        <dbReference type="Google" id="ProtNLM"/>
    </source>
</evidence>
<dbReference type="Proteomes" id="UP000540128">
    <property type="component" value="Unassembled WGS sequence"/>
</dbReference>
<accession>A0A7Y6C7B4</accession>
<dbReference type="RefSeq" id="WP_175457850.1">
    <property type="nucleotide sequence ID" value="NZ_JAANNT010000004.1"/>
</dbReference>
<evidence type="ECO:0000313" key="4">
    <source>
        <dbReference type="Proteomes" id="UP000540128"/>
    </source>
</evidence>
<feature type="region of interest" description="Disordered" evidence="2">
    <location>
        <begin position="1114"/>
        <end position="1137"/>
    </location>
</feature>
<proteinExistence type="predicted"/>
<feature type="region of interest" description="Disordered" evidence="2">
    <location>
        <begin position="60"/>
        <end position="119"/>
    </location>
</feature>
<feature type="compositionally biased region" description="Polar residues" evidence="2">
    <location>
        <begin position="1119"/>
        <end position="1131"/>
    </location>
</feature>